<sequence>MMELYDQWSKYMSVVILEEEEDEASCMRIIEAMGELDHYFRDFLDSFSIKTEGGV</sequence>
<proteinExistence type="predicted"/>
<dbReference type="GeneID" id="80099890"/>
<keyword evidence="2" id="KW-1185">Reference proteome</keyword>
<dbReference type="RefSeq" id="YP_010763171.1">
    <property type="nucleotide sequence ID" value="NC_073610.1"/>
</dbReference>
<dbReference type="EMBL" id="MW526259">
    <property type="protein sequence ID" value="QYC95131.1"/>
    <property type="molecule type" value="Genomic_DNA"/>
</dbReference>
<protein>
    <submittedName>
        <fullName evidence="1">Uncharacterized protein</fullName>
    </submittedName>
</protein>
<evidence type="ECO:0000313" key="1">
    <source>
        <dbReference type="EMBL" id="QYC95131.1"/>
    </source>
</evidence>
<accession>A0A9E6U5E3</accession>
<evidence type="ECO:0000313" key="2">
    <source>
        <dbReference type="Proteomes" id="UP001054841"/>
    </source>
</evidence>
<name>A0A9E6U5E3_9CAUD</name>
<dbReference type="KEGG" id="vg:80099890"/>
<reference evidence="1 2" key="1">
    <citation type="journal article" date="2022" name="Future Microbiol.">
        <title>Characterization and in vitro testing of newly isolated lytic bacteriophages for the biocontrol of Pseudomonas aeruginosa.</title>
        <authorList>
            <person name="Harada L.K."/>
            <person name="Silva E.C."/>
            <person name="Rossi F.P."/>
            <person name="Cieza B."/>
            <person name="Oliveira T.J."/>
            <person name="Pereira C."/>
            <person name="Tomazetto G."/>
            <person name="Silva B.B."/>
            <person name="Squina F.M."/>
            <person name="Vila M.M."/>
            <person name="Setubal J.C."/>
            <person name="Ha T."/>
            <person name="da Silva A.M."/>
            <person name="Balcao V.M."/>
        </authorList>
    </citation>
    <scope>NUCLEOTIDE SEQUENCE [LARGE SCALE GENOMIC DNA]</scope>
</reference>
<organism evidence="1 2">
    <name type="scientific">Pseudomonas phage PhL_UNISO_PA-DSM_ph0034</name>
    <dbReference type="NCBI Taxonomy" id="2812900"/>
    <lineage>
        <taxon>Viruses</taxon>
        <taxon>Duplodnaviria</taxon>
        <taxon>Heunggongvirae</taxon>
        <taxon>Uroviricota</taxon>
        <taxon>Caudoviricetes</taxon>
        <taxon>Vandenendeviridae</taxon>
        <taxon>Skurskavirinae</taxon>
        <taxon>Pakpunavirus</taxon>
        <taxon>Pakpunavirus ph0034</taxon>
    </lineage>
</organism>
<dbReference type="Proteomes" id="UP001054841">
    <property type="component" value="Segment"/>
</dbReference>